<gene>
    <name evidence="7 12" type="primary">hemE</name>
    <name evidence="12" type="ORF">F5972_05815</name>
</gene>
<comment type="similarity">
    <text evidence="2 7 9">Belongs to the uroporphyrinogen decarboxylase family.</text>
</comment>
<comment type="subcellular location">
    <subcellularLocation>
        <location evidence="7">Cytoplasm</location>
    </subcellularLocation>
</comment>
<evidence type="ECO:0000259" key="10">
    <source>
        <dbReference type="PROSITE" id="PS00906"/>
    </source>
</evidence>
<dbReference type="InterPro" id="IPR038071">
    <property type="entry name" value="UROD/MetE-like_sf"/>
</dbReference>
<feature type="binding site" evidence="7">
    <location>
        <position position="77"/>
    </location>
    <ligand>
        <name>substrate</name>
    </ligand>
</feature>
<sequence length="345" mass="37107">MKPQLAESVFVRACRREAVPHTPVWYMRQAGRSLPEYRRVRAGVEMLTACATPDLVVEITMQPVRRYGTDAAIFFSDIVVPLKAIGVDLDIKPGVGPVVETPIRDKTGVDTLRPLEPDDVPYVTEAVGALTGELGGTPLIGFAGGPFTLASYLIEGGPSKNHDRTKAMMYGEPELWHSLMERLGAITLAFLRVQALAGASAVQLFDSWVGAVAPQDYRTYVLPHTSRIFAGLADLGVPRIHFGVGTGELLGLMGEAGADVVGVDWRVPLDEAALRVGAGKALQGNLDPAILLAPWEVVESRARDVLERGRVAEGHVFNLGHGVLPSTDPDQLARLTDLVHEASAR</sequence>
<evidence type="ECO:0000256" key="1">
    <source>
        <dbReference type="ARBA" id="ARBA00004804"/>
    </source>
</evidence>
<evidence type="ECO:0000256" key="5">
    <source>
        <dbReference type="ARBA" id="ARBA00023239"/>
    </source>
</evidence>
<keyword evidence="7" id="KW-0963">Cytoplasm</keyword>
<dbReference type="CDD" id="cd00717">
    <property type="entry name" value="URO-D"/>
    <property type="match status" value="1"/>
</dbReference>
<dbReference type="UniPathway" id="UPA00251">
    <property type="reaction ID" value="UER00321"/>
</dbReference>
<feature type="domain" description="Uroporphyrinogen decarboxylase (URO-D)" evidence="10">
    <location>
        <begin position="23"/>
        <end position="32"/>
    </location>
</feature>
<dbReference type="EMBL" id="VYTZ01000002">
    <property type="protein sequence ID" value="KAA9380635.1"/>
    <property type="molecule type" value="Genomic_DNA"/>
</dbReference>
<dbReference type="InterPro" id="IPR006361">
    <property type="entry name" value="Uroporphyrinogen_deCO2ase_HemE"/>
</dbReference>
<evidence type="ECO:0000313" key="13">
    <source>
        <dbReference type="Proteomes" id="UP000327011"/>
    </source>
</evidence>
<feature type="binding site" evidence="7">
    <location>
        <position position="152"/>
    </location>
    <ligand>
        <name>substrate</name>
    </ligand>
</feature>
<evidence type="ECO:0000256" key="4">
    <source>
        <dbReference type="ARBA" id="ARBA00022793"/>
    </source>
</evidence>
<evidence type="ECO:0000256" key="3">
    <source>
        <dbReference type="ARBA" id="ARBA00012288"/>
    </source>
</evidence>
<reference evidence="12 13" key="1">
    <citation type="submission" date="2019-09" db="EMBL/GenBank/DDBJ databases">
        <title>Screening of Novel Bioactive Compounds from Soil-Associated.</title>
        <authorList>
            <person name="Gong X."/>
        </authorList>
    </citation>
    <scope>NUCLEOTIDE SEQUENCE [LARGE SCALE GENOMIC DNA]</scope>
    <source>
        <strain evidence="12 13">Gxj-6</strain>
    </source>
</reference>
<dbReference type="PROSITE" id="PS00907">
    <property type="entry name" value="UROD_2"/>
    <property type="match status" value="1"/>
</dbReference>
<comment type="pathway">
    <text evidence="1 7 8">Porphyrin-containing compound metabolism; protoporphyrin-IX biosynthesis; coproporphyrinogen-III from 5-aminolevulinate: step 4/4.</text>
</comment>
<dbReference type="InterPro" id="IPR000257">
    <property type="entry name" value="Uroporphyrinogen_deCOase"/>
</dbReference>
<evidence type="ECO:0000256" key="2">
    <source>
        <dbReference type="ARBA" id="ARBA00009935"/>
    </source>
</evidence>
<keyword evidence="6 7" id="KW-0627">Porphyrin biosynthesis</keyword>
<feature type="binding site" evidence="7">
    <location>
        <begin position="28"/>
        <end position="32"/>
    </location>
    <ligand>
        <name>substrate</name>
    </ligand>
</feature>
<dbReference type="EC" id="4.1.1.37" evidence="3 7"/>
<evidence type="ECO:0000313" key="12">
    <source>
        <dbReference type="EMBL" id="KAA9380635.1"/>
    </source>
</evidence>
<keyword evidence="4 7" id="KW-0210">Decarboxylase</keyword>
<evidence type="ECO:0000256" key="9">
    <source>
        <dbReference type="RuleBase" id="RU004169"/>
    </source>
</evidence>
<dbReference type="AlphaFoldDB" id="A0A5J5K785"/>
<evidence type="ECO:0000259" key="11">
    <source>
        <dbReference type="PROSITE" id="PS00907"/>
    </source>
</evidence>
<dbReference type="SUPFAM" id="SSF51726">
    <property type="entry name" value="UROD/MetE-like"/>
    <property type="match status" value="1"/>
</dbReference>
<feature type="binding site" evidence="7">
    <location>
        <position position="207"/>
    </location>
    <ligand>
        <name>substrate</name>
    </ligand>
</feature>
<dbReference type="NCBIfam" id="TIGR01464">
    <property type="entry name" value="hemE"/>
    <property type="match status" value="1"/>
</dbReference>
<proteinExistence type="inferred from homology"/>
<dbReference type="PROSITE" id="PS00906">
    <property type="entry name" value="UROD_1"/>
    <property type="match status" value="1"/>
</dbReference>
<dbReference type="Gene3D" id="3.20.20.210">
    <property type="match status" value="1"/>
</dbReference>
<comment type="caution">
    <text evidence="12">The sequence shown here is derived from an EMBL/GenBank/DDBJ whole genome shotgun (WGS) entry which is preliminary data.</text>
</comment>
<feature type="domain" description="Uroporphyrinogen decarboxylase (URO-D)" evidence="11">
    <location>
        <begin position="140"/>
        <end position="156"/>
    </location>
</feature>
<feature type="site" description="Transition state stabilizer" evidence="7">
    <location>
        <position position="77"/>
    </location>
</feature>
<keyword evidence="13" id="KW-1185">Reference proteome</keyword>
<dbReference type="RefSeq" id="WP_150931817.1">
    <property type="nucleotide sequence ID" value="NZ_VYTZ01000002.1"/>
</dbReference>
<evidence type="ECO:0000256" key="8">
    <source>
        <dbReference type="RuleBase" id="RU000554"/>
    </source>
</evidence>
<dbReference type="PANTHER" id="PTHR21091">
    <property type="entry name" value="METHYLTETRAHYDROFOLATE:HOMOCYSTEINE METHYLTRANSFERASE RELATED"/>
    <property type="match status" value="1"/>
</dbReference>
<dbReference type="GO" id="GO:0005829">
    <property type="term" value="C:cytosol"/>
    <property type="evidence" value="ECO:0007669"/>
    <property type="project" value="TreeGrafter"/>
</dbReference>
<comment type="caution">
    <text evidence="7">Lacks conserved residue(s) required for the propagation of feature annotation.</text>
</comment>
<protein>
    <recommendedName>
        <fullName evidence="3 7">Uroporphyrinogen decarboxylase</fullName>
        <shortName evidence="7">UPD</shortName>
        <shortName evidence="7">URO-D</shortName>
        <ecNumber evidence="3 7">4.1.1.37</ecNumber>
    </recommendedName>
</protein>
<name>A0A5J5K785_9ACTN</name>
<dbReference type="GO" id="GO:0006782">
    <property type="term" value="P:protoporphyrinogen IX biosynthetic process"/>
    <property type="evidence" value="ECO:0007669"/>
    <property type="project" value="UniProtKB-UniRule"/>
</dbReference>
<dbReference type="PANTHER" id="PTHR21091:SF169">
    <property type="entry name" value="UROPORPHYRINOGEN DECARBOXYLASE"/>
    <property type="match status" value="1"/>
</dbReference>
<dbReference type="HAMAP" id="MF_00218">
    <property type="entry name" value="URO_D"/>
    <property type="match status" value="1"/>
</dbReference>
<accession>A0A5J5K785</accession>
<comment type="function">
    <text evidence="7">Catalyzes the decarboxylation of four acetate groups of uroporphyrinogen-III to yield coproporphyrinogen-III.</text>
</comment>
<evidence type="ECO:0000256" key="6">
    <source>
        <dbReference type="ARBA" id="ARBA00023244"/>
    </source>
</evidence>
<dbReference type="GO" id="GO:0004853">
    <property type="term" value="F:uroporphyrinogen decarboxylase activity"/>
    <property type="evidence" value="ECO:0007669"/>
    <property type="project" value="UniProtKB-UniRule"/>
</dbReference>
<dbReference type="Pfam" id="PF01208">
    <property type="entry name" value="URO-D"/>
    <property type="match status" value="1"/>
</dbReference>
<comment type="catalytic activity">
    <reaction evidence="7 8">
        <text>uroporphyrinogen III + 4 H(+) = coproporphyrinogen III + 4 CO2</text>
        <dbReference type="Rhea" id="RHEA:19865"/>
        <dbReference type="ChEBI" id="CHEBI:15378"/>
        <dbReference type="ChEBI" id="CHEBI:16526"/>
        <dbReference type="ChEBI" id="CHEBI:57308"/>
        <dbReference type="ChEBI" id="CHEBI:57309"/>
        <dbReference type="EC" id="4.1.1.37"/>
    </reaction>
</comment>
<feature type="binding site" evidence="7">
    <location>
        <position position="321"/>
    </location>
    <ligand>
        <name>substrate</name>
    </ligand>
</feature>
<organism evidence="12 13">
    <name type="scientific">Microbispora cellulosiformans</name>
    <dbReference type="NCBI Taxonomy" id="2614688"/>
    <lineage>
        <taxon>Bacteria</taxon>
        <taxon>Bacillati</taxon>
        <taxon>Actinomycetota</taxon>
        <taxon>Actinomycetes</taxon>
        <taxon>Streptosporangiales</taxon>
        <taxon>Streptosporangiaceae</taxon>
        <taxon>Microbispora</taxon>
    </lineage>
</organism>
<dbReference type="Proteomes" id="UP000327011">
    <property type="component" value="Unassembled WGS sequence"/>
</dbReference>
<keyword evidence="5 7" id="KW-0456">Lyase</keyword>
<evidence type="ECO:0000256" key="7">
    <source>
        <dbReference type="HAMAP-Rule" id="MF_00218"/>
    </source>
</evidence>
<comment type="subunit">
    <text evidence="7">Homodimer.</text>
</comment>